<organism evidence="2">
    <name type="scientific">Mimivirus LCMiAC02</name>
    <dbReference type="NCBI Taxonomy" id="2506609"/>
    <lineage>
        <taxon>Viruses</taxon>
        <taxon>Varidnaviria</taxon>
        <taxon>Bamfordvirae</taxon>
        <taxon>Nucleocytoviricota</taxon>
        <taxon>Megaviricetes</taxon>
        <taxon>Imitervirales</taxon>
        <taxon>Mimiviridae</taxon>
        <taxon>Klosneuvirinae</taxon>
    </lineage>
</organism>
<feature type="region of interest" description="Disordered" evidence="1">
    <location>
        <begin position="165"/>
        <end position="185"/>
    </location>
</feature>
<sequence>MGRRYYEKYLSGEQDTDVNKLTPTQVITKLHELDFNFTVDHFNKFIICAIYRKSISYIVKYIESEVIDIMFTKFTPSILQMKILFDCYKTSSTCYYYWIDTLVKKGYDFSKEFTKRLEDIGYDVSKLCIISSIKNGDIEYIFHNIKNWNVTDTLLEYSANHDRDNKLDNEPNKKNCSGSDSEDSCYSDNDYIWGEKKLVKLIDAIKNIIKKHKIILTTQHINIVISALSWYRANELKENISIIEMLLSDGCKLDIQCLYNLTNKTEYLDIFILLLKHINKEIPENSDSINVLKYVCQKGMWMHVLYLLKLGVKPDDEMLSIYFNKMSKHGMVGINMPEILNYPQNIIKKYGKGSTFNLYEYLIDLGAKPNNKILLHICESNDIEKFNKFIKIMVPTKECLDMVVGLGNIHMIIKILEHNIIVDIDTYNNLLHCMKETNIYDEDIETLKKIDEEKFRHISGEKLDLNLIFNYILNKLIDNGLKITENMAISAFKHKMLIFNLEHFGIEYNEDIFFNCNCYVNNMVSDKYYAHFVNNIGLHRMNLRTLNKISTKDEFIKYIKEYNIKPDRYCMDCALNNKKFIYEYMIHELKCEPLNYTLYKICIKEGMDPNSFILKEYKNGIKLTKNYMMQVYDHIDLDKI</sequence>
<proteinExistence type="predicted"/>
<name>A0A4D5XEU3_9VIRU</name>
<accession>A0A4D5XEU3</accession>
<evidence type="ECO:0000313" key="2">
    <source>
        <dbReference type="EMBL" id="QBK89269.1"/>
    </source>
</evidence>
<dbReference type="EMBL" id="MK500411">
    <property type="protein sequence ID" value="QBK89269.1"/>
    <property type="molecule type" value="Genomic_DNA"/>
</dbReference>
<evidence type="ECO:0000256" key="1">
    <source>
        <dbReference type="SAM" id="MobiDB-lite"/>
    </source>
</evidence>
<gene>
    <name evidence="2" type="ORF">LCMiAC02_03640</name>
</gene>
<reference evidence="2" key="1">
    <citation type="journal article" date="2019" name="MBio">
        <title>Virus Genomes from Deep Sea Sediments Expand the Ocean Megavirome and Support Independent Origins of Viral Gigantism.</title>
        <authorList>
            <person name="Backstrom D."/>
            <person name="Yutin N."/>
            <person name="Jorgensen S.L."/>
            <person name="Dharamshi J."/>
            <person name="Homa F."/>
            <person name="Zaremba-Niedwiedzka K."/>
            <person name="Spang A."/>
            <person name="Wolf Y.I."/>
            <person name="Koonin E.V."/>
            <person name="Ettema T.J."/>
        </authorList>
    </citation>
    <scope>NUCLEOTIDE SEQUENCE</scope>
</reference>
<protein>
    <submittedName>
        <fullName evidence="2">Uncharacterized protein</fullName>
    </submittedName>
</protein>